<organism evidence="2 3">
    <name type="scientific">Dryococelus australis</name>
    <dbReference type="NCBI Taxonomy" id="614101"/>
    <lineage>
        <taxon>Eukaryota</taxon>
        <taxon>Metazoa</taxon>
        <taxon>Ecdysozoa</taxon>
        <taxon>Arthropoda</taxon>
        <taxon>Hexapoda</taxon>
        <taxon>Insecta</taxon>
        <taxon>Pterygota</taxon>
        <taxon>Neoptera</taxon>
        <taxon>Polyneoptera</taxon>
        <taxon>Phasmatodea</taxon>
        <taxon>Verophasmatodea</taxon>
        <taxon>Anareolatae</taxon>
        <taxon>Phasmatidae</taxon>
        <taxon>Eurycanthinae</taxon>
        <taxon>Dryococelus</taxon>
    </lineage>
</organism>
<sequence>MGVRYEGKPLSLRGKESVSTQRRNGVAVPLMWPYSFSDWLRKDREVGIYPSAGRTVLRIGTPHKPKEVNFEEEGEGGGGYWSVTPRLLACAAAKSVHSNMSTFEILAYDLLASTLCILPPYFSELQARLYSLTYAYADKNCALVVCPHSGRRRLGQRSPGGVKHCVDEWLKSLAISSRSGQLFRLCFLQLLCTRVGMRGRGRGVSLRNYTLFWANSSTSLVRGRMSLVEQRRSAGPLANDSRRNAVMNGPRESDNIDISSGMVVWGKGEGAELLRLGDMSVITTLRHGCCKSEFGTFLRSGGVYVQPGGVDWQTRDGDLNRKRDREREISFARLLTTPLVKRIHDCYSGFRTPLESDCITTKPGSIPYGVTRIFVGTKRGGRYRWPGGFLGALPSATAHLTDAQYHRPKTSQFKRIPYSWDHPAPASAVCVSNVGAILPQLDWGGGGGSNESRAGSEVSREGARRKLRCSGQAQSQEGRGGGGFPMLPTRKEAISLQLHLFTIKAYSEQPAVSTVVVILMVAIVRGGRYRWPGGFLGALPYATAHLTDAQYHRPKTSQFKRIPYSWEHPRNSATVGNTDGFANVFGPDRATRDCGNQEASTIETGYWVGRVVAPSPPSSSRLRAPVHIPDRYSSRAGAPGVCKASSTTARKQQVSVAPHTGSALHLLASEKLEVTVNGLYLDSLGRTYMARVCHRLKAILHGTRFRNSLCKVCHSCRYTSLCGTPHISSQGAPRGYYLKRIDEETEKAASILNVVHPKTVTDVPLLWGRRTTKTIATKLGEEKFDVNATKEQWLTGDSRERQNLRVHFVKGYHLYTRITVLLLHSSHSLFNTLKDSVPMIKRHQRTDLIPCNVVYSLSGSVFQPCKKLSVALQRQTNRKTGSWPPGFFLVGEKKKKNTSTHSRQRVSQLAEDIPLARCCSRVTYKSPAFPRQFICSSDSA</sequence>
<keyword evidence="3" id="KW-1185">Reference proteome</keyword>
<accession>A0ABQ9H2W9</accession>
<evidence type="ECO:0000313" key="3">
    <source>
        <dbReference type="Proteomes" id="UP001159363"/>
    </source>
</evidence>
<name>A0ABQ9H2W9_9NEOP</name>
<evidence type="ECO:0000256" key="1">
    <source>
        <dbReference type="SAM" id="MobiDB-lite"/>
    </source>
</evidence>
<comment type="caution">
    <text evidence="2">The sequence shown here is derived from an EMBL/GenBank/DDBJ whole genome shotgun (WGS) entry which is preliminary data.</text>
</comment>
<gene>
    <name evidence="2" type="ORF">PR048_019185</name>
</gene>
<evidence type="ECO:0000313" key="2">
    <source>
        <dbReference type="EMBL" id="KAJ8878604.1"/>
    </source>
</evidence>
<dbReference type="Proteomes" id="UP001159363">
    <property type="component" value="Chromosome 6"/>
</dbReference>
<feature type="region of interest" description="Disordered" evidence="1">
    <location>
        <begin position="446"/>
        <end position="485"/>
    </location>
</feature>
<reference evidence="2 3" key="1">
    <citation type="submission" date="2023-02" db="EMBL/GenBank/DDBJ databases">
        <title>LHISI_Scaffold_Assembly.</title>
        <authorList>
            <person name="Stuart O.P."/>
            <person name="Cleave R."/>
            <person name="Magrath M.J.L."/>
            <person name="Mikheyev A.S."/>
        </authorList>
    </citation>
    <scope>NUCLEOTIDE SEQUENCE [LARGE SCALE GENOMIC DNA]</scope>
    <source>
        <strain evidence="2">Daus_M_001</strain>
        <tissue evidence="2">Leg muscle</tissue>
    </source>
</reference>
<protein>
    <submittedName>
        <fullName evidence="2">Uncharacterized protein</fullName>
    </submittedName>
</protein>
<dbReference type="EMBL" id="JARBHB010000007">
    <property type="protein sequence ID" value="KAJ8878604.1"/>
    <property type="molecule type" value="Genomic_DNA"/>
</dbReference>
<proteinExistence type="predicted"/>